<dbReference type="SUPFAM" id="SSF51735">
    <property type="entry name" value="NAD(P)-binding Rossmann-fold domains"/>
    <property type="match status" value="1"/>
</dbReference>
<comment type="caution">
    <text evidence="3">The sequence shown here is derived from an EMBL/GenBank/DDBJ whole genome shotgun (WGS) entry which is preliminary data.</text>
</comment>
<keyword evidence="4" id="KW-1185">Reference proteome</keyword>
<evidence type="ECO:0000259" key="2">
    <source>
        <dbReference type="Pfam" id="PF01370"/>
    </source>
</evidence>
<protein>
    <submittedName>
        <fullName evidence="3">SDR family NAD(P)-dependent oxidoreductase</fullName>
    </submittedName>
</protein>
<accession>A0ABT2KEV6</accession>
<proteinExistence type="predicted"/>
<dbReference type="Gene3D" id="3.40.50.720">
    <property type="entry name" value="NAD(P)-binding Rossmann-like Domain"/>
    <property type="match status" value="1"/>
</dbReference>
<keyword evidence="1" id="KW-0520">NAD</keyword>
<dbReference type="InterPro" id="IPR001509">
    <property type="entry name" value="Epimerase_deHydtase"/>
</dbReference>
<evidence type="ECO:0000313" key="3">
    <source>
        <dbReference type="EMBL" id="MCT4334911.1"/>
    </source>
</evidence>
<feature type="domain" description="NAD-dependent epimerase/dehydratase" evidence="2">
    <location>
        <begin position="3"/>
        <end position="234"/>
    </location>
</feature>
<gene>
    <name evidence="3" type="ORF">MU516_18920</name>
</gene>
<dbReference type="Pfam" id="PF01370">
    <property type="entry name" value="Epimerase"/>
    <property type="match status" value="1"/>
</dbReference>
<sequence length="348" mass="37832">MTVLITGAAGFIGYHLARRLLSEGHRVIGIDDHNAYYDPALKAAREAQLTPFPGYLSLRGGIQTPGLLTSIMARHRPRVVVHLAAQAGVRHSIEAPDAYLASNLGGTFQLLQAARAHPPAHLVMASSSSVYGGSPAMPYRETDRTDQPMSFYAATKKATEGMAHSYAALYGLPITMLRFFTVYGPWGRPDMAPFLFTQALMQDRPIPLFNRGRMQRDFTYVDDLIGAIRALMDVIPHHPAIPVAGDSLSPVAPWRVVNIGNGAPVPLMAFIDALQVATGRTARLQMLPMQPGDVAATWADTTLLDRLTGPREPTALAVGLARYVDWFTRYYGAGTRTAESMLHRIGAA</sequence>
<dbReference type="RefSeq" id="WP_260278770.1">
    <property type="nucleotide sequence ID" value="NZ_JANAVZ010000026.1"/>
</dbReference>
<evidence type="ECO:0000313" key="4">
    <source>
        <dbReference type="Proteomes" id="UP001320702"/>
    </source>
</evidence>
<name>A0ABT2KEV6_9RHOB</name>
<dbReference type="InterPro" id="IPR036291">
    <property type="entry name" value="NAD(P)-bd_dom_sf"/>
</dbReference>
<reference evidence="3 4" key="1">
    <citation type="submission" date="2022-04" db="EMBL/GenBank/DDBJ databases">
        <title>Paracoccus sp. YLB-12 draft genome sequence.</title>
        <authorList>
            <person name="Yu L."/>
        </authorList>
    </citation>
    <scope>NUCLEOTIDE SEQUENCE [LARGE SCALE GENOMIC DNA]</scope>
    <source>
        <strain evidence="3 4">YLB-12</strain>
    </source>
</reference>
<dbReference type="EMBL" id="JANAVZ010000026">
    <property type="protein sequence ID" value="MCT4334911.1"/>
    <property type="molecule type" value="Genomic_DNA"/>
</dbReference>
<evidence type="ECO:0000256" key="1">
    <source>
        <dbReference type="ARBA" id="ARBA00023027"/>
    </source>
</evidence>
<dbReference type="Proteomes" id="UP001320702">
    <property type="component" value="Unassembled WGS sequence"/>
</dbReference>
<dbReference type="PANTHER" id="PTHR43574">
    <property type="entry name" value="EPIMERASE-RELATED"/>
    <property type="match status" value="1"/>
</dbReference>
<dbReference type="PRINTS" id="PR01713">
    <property type="entry name" value="NUCEPIMERASE"/>
</dbReference>
<organism evidence="3 4">
    <name type="scientific">Paracoccus maritimus</name>
    <dbReference type="NCBI Taxonomy" id="2933292"/>
    <lineage>
        <taxon>Bacteria</taxon>
        <taxon>Pseudomonadati</taxon>
        <taxon>Pseudomonadota</taxon>
        <taxon>Alphaproteobacteria</taxon>
        <taxon>Rhodobacterales</taxon>
        <taxon>Paracoccaceae</taxon>
        <taxon>Paracoccus</taxon>
    </lineage>
</organism>